<name>A0ABY5P7W9_9LACT</name>
<organism evidence="2 3">
    <name type="scientific">Fundicoccus culcitae</name>
    <dbReference type="NCBI Taxonomy" id="2969821"/>
    <lineage>
        <taxon>Bacteria</taxon>
        <taxon>Bacillati</taxon>
        <taxon>Bacillota</taxon>
        <taxon>Bacilli</taxon>
        <taxon>Lactobacillales</taxon>
        <taxon>Aerococcaceae</taxon>
        <taxon>Fundicoccus</taxon>
    </lineage>
</organism>
<keyword evidence="1" id="KW-0472">Membrane</keyword>
<protein>
    <submittedName>
        <fullName evidence="2">Uncharacterized protein</fullName>
    </submittedName>
</protein>
<evidence type="ECO:0000313" key="3">
    <source>
        <dbReference type="Proteomes" id="UP001315967"/>
    </source>
</evidence>
<evidence type="ECO:0000313" key="2">
    <source>
        <dbReference type="EMBL" id="UUX34841.1"/>
    </source>
</evidence>
<dbReference type="Proteomes" id="UP001315967">
    <property type="component" value="Chromosome"/>
</dbReference>
<dbReference type="EMBL" id="CP102453">
    <property type="protein sequence ID" value="UUX34841.1"/>
    <property type="molecule type" value="Genomic_DNA"/>
</dbReference>
<keyword evidence="1" id="KW-1133">Transmembrane helix</keyword>
<evidence type="ECO:0000256" key="1">
    <source>
        <dbReference type="SAM" id="Phobius"/>
    </source>
</evidence>
<proteinExistence type="predicted"/>
<gene>
    <name evidence="2" type="ORF">NRE15_04105</name>
</gene>
<accession>A0ABY5P7W9</accession>
<reference evidence="2 3" key="1">
    <citation type="submission" date="2022-08" db="EMBL/GenBank/DDBJ databases">
        <title>Aerococcaceae sp. nov isolated from spoiled eye mask.</title>
        <authorList>
            <person name="Zhou G."/>
            <person name="Xie X.-B."/>
            <person name="Shi Q.-S."/>
            <person name="Wang Y.-S."/>
            <person name="Wen X."/>
            <person name="Peng H."/>
            <person name="Yang X.-J."/>
            <person name="Tao H.-B."/>
            <person name="Huang X.-M."/>
        </authorList>
    </citation>
    <scope>NUCLEOTIDE SEQUENCE [LARGE SCALE GENOMIC DNA]</scope>
    <source>
        <strain evidence="3">DM20194951</strain>
    </source>
</reference>
<keyword evidence="1" id="KW-0812">Transmembrane</keyword>
<sequence>MSNETKHNIVILIAFIVVSTLNYYNVISINTDIIGVATVLMYKLPNKINQHIIFN</sequence>
<feature type="transmembrane region" description="Helical" evidence="1">
    <location>
        <begin position="7"/>
        <end position="24"/>
    </location>
</feature>
<dbReference type="RefSeq" id="WP_313794341.1">
    <property type="nucleotide sequence ID" value="NZ_CP102453.1"/>
</dbReference>
<keyword evidence="3" id="KW-1185">Reference proteome</keyword>